<dbReference type="EC" id="4.6.1.1" evidence="3"/>
<gene>
    <name evidence="22" type="ORF">C7S20_07670</name>
</gene>
<evidence type="ECO:0000256" key="20">
    <source>
        <dbReference type="SAM" id="SignalP"/>
    </source>
</evidence>
<evidence type="ECO:0000313" key="22">
    <source>
        <dbReference type="EMBL" id="AVR45160.1"/>
    </source>
</evidence>
<evidence type="ECO:0000256" key="1">
    <source>
        <dbReference type="ARBA" id="ARBA00001593"/>
    </source>
</evidence>
<dbReference type="FunFam" id="3.30.70.1230:FF:000033">
    <property type="entry name" value="Adenylate cyclase"/>
    <property type="match status" value="1"/>
</dbReference>
<proteinExistence type="inferred from homology"/>
<dbReference type="PROSITE" id="PS50005">
    <property type="entry name" value="TPR"/>
    <property type="match status" value="1"/>
</dbReference>
<dbReference type="KEGG" id="grs:C7S20_07670"/>
<organism evidence="22 23">
    <name type="scientific">Christiangramia fulva</name>
    <dbReference type="NCBI Taxonomy" id="2126553"/>
    <lineage>
        <taxon>Bacteria</taxon>
        <taxon>Pseudomonadati</taxon>
        <taxon>Bacteroidota</taxon>
        <taxon>Flavobacteriia</taxon>
        <taxon>Flavobacteriales</taxon>
        <taxon>Flavobacteriaceae</taxon>
        <taxon>Christiangramia</taxon>
    </lineage>
</organism>
<keyword evidence="23" id="KW-1185">Reference proteome</keyword>
<dbReference type="Pfam" id="PF00211">
    <property type="entry name" value="Guanylate_cyc"/>
    <property type="match status" value="1"/>
</dbReference>
<dbReference type="OrthoDB" id="9806704at2"/>
<dbReference type="InterPro" id="IPR011990">
    <property type="entry name" value="TPR-like_helical_dom_sf"/>
</dbReference>
<dbReference type="Pfam" id="PF13424">
    <property type="entry name" value="TPR_12"/>
    <property type="match status" value="1"/>
</dbReference>
<dbReference type="PANTHER" id="PTHR11920">
    <property type="entry name" value="GUANYLYL CYCLASE"/>
    <property type="match status" value="1"/>
</dbReference>
<dbReference type="GO" id="GO:0004016">
    <property type="term" value="F:adenylate cyclase activity"/>
    <property type="evidence" value="ECO:0007669"/>
    <property type="project" value="UniProtKB-EC"/>
</dbReference>
<dbReference type="GO" id="GO:0006171">
    <property type="term" value="P:cAMP biosynthetic process"/>
    <property type="evidence" value="ECO:0007669"/>
    <property type="project" value="UniProtKB-KW"/>
</dbReference>
<evidence type="ECO:0000256" key="16">
    <source>
        <dbReference type="ARBA" id="ARBA00064436"/>
    </source>
</evidence>
<keyword evidence="8" id="KW-0067">ATP-binding</keyword>
<dbReference type="SMART" id="SM00044">
    <property type="entry name" value="CYCc"/>
    <property type="match status" value="1"/>
</dbReference>
<keyword evidence="12 19" id="KW-0472">Membrane</keyword>
<evidence type="ECO:0000259" key="21">
    <source>
        <dbReference type="PROSITE" id="PS50125"/>
    </source>
</evidence>
<sequence length="608" mass="69087">MRPGLAKLIMFFLIFCGVNLYSQDQVTADSLEMVYSKTNLPAAEKLKVLYYIASNETDPSTKLRYSQELIKLSKETDSLKYLGYGIYERGNAYKLRGDFGEALQNYFDMAKIANSLDSKRFLAVANLSVADVYSKMSNLEQAVKYYDESIKTFRELSDTSRTASALFNLGDAYLKNDNPNKAFQYFQESQKLFKSINDTMGVAYNKGSIGVIYAIRGENEKAEENIHQAVETLEKLELFDAISEYLSDMSDVYENKGDEQKATDFALMSLDIAKTYGFKDQISKADLQLSRLYENAGDIPSSYQFYKDHIHYRDSVSNVAMVQEMEGLRADYEIAQKQMEVNLLNEKQKSQKIAVLAVSTAGVLIALLAFGLYRRNRFIKRTNVIIEEEKNRSNNLLLNILPEETASELKENGHVRAKKFENVSILFADFQKFTHYAEKLSPERLIEIVDYYFSAFDEIMDKHGLEKIKTIGDRYMAVAGLHSAGDEDAYKLVLASFDMLEFVENAKENQQFPDTHFDVRIGINTGPVVAGVVGTKKFAYDIWGDAVNIASRMESSSTAGRINISEHTYALVKDRFICKYRGEIEVKNRGFLKMYYVNGIKPKQASTS</sequence>
<comment type="subunit">
    <text evidence="16">Homodimer. Can also exist as monomer.</text>
</comment>
<keyword evidence="17" id="KW-0802">TPR repeat</keyword>
<reference evidence="23" key="1">
    <citation type="submission" date="2018-03" db="EMBL/GenBank/DDBJ databases">
        <title>Gramella fulva sp. nov., isolated from a dry surface of tidal flat.</title>
        <authorList>
            <person name="Hwang S.H."/>
            <person name="Hwang W.M."/>
            <person name="Kang K."/>
            <person name="Ahn T.-Y."/>
        </authorList>
    </citation>
    <scope>NUCLEOTIDE SEQUENCE [LARGE SCALE GENOMIC DNA]</scope>
    <source>
        <strain evidence="23">SH35</strain>
    </source>
</reference>
<keyword evidence="6" id="KW-0479">Metal-binding</keyword>
<evidence type="ECO:0000313" key="23">
    <source>
        <dbReference type="Proteomes" id="UP000241507"/>
    </source>
</evidence>
<evidence type="ECO:0000256" key="13">
    <source>
        <dbReference type="ARBA" id="ARBA00023239"/>
    </source>
</evidence>
<dbReference type="Gene3D" id="1.25.40.10">
    <property type="entry name" value="Tetratricopeptide repeat domain"/>
    <property type="match status" value="1"/>
</dbReference>
<dbReference type="PROSITE" id="PS50125">
    <property type="entry name" value="GUANYLATE_CYCLASE_2"/>
    <property type="match status" value="1"/>
</dbReference>
<comment type="catalytic activity">
    <reaction evidence="1">
        <text>ATP = 3',5'-cyclic AMP + diphosphate</text>
        <dbReference type="Rhea" id="RHEA:15389"/>
        <dbReference type="ChEBI" id="CHEBI:30616"/>
        <dbReference type="ChEBI" id="CHEBI:33019"/>
        <dbReference type="ChEBI" id="CHEBI:58165"/>
        <dbReference type="EC" id="4.6.1.1"/>
    </reaction>
</comment>
<evidence type="ECO:0000256" key="10">
    <source>
        <dbReference type="ARBA" id="ARBA00022989"/>
    </source>
</evidence>
<dbReference type="CDD" id="cd07302">
    <property type="entry name" value="CHD"/>
    <property type="match status" value="1"/>
</dbReference>
<dbReference type="InterPro" id="IPR029787">
    <property type="entry name" value="Nucleotide_cyclase"/>
</dbReference>
<evidence type="ECO:0000256" key="19">
    <source>
        <dbReference type="SAM" id="Phobius"/>
    </source>
</evidence>
<evidence type="ECO:0000256" key="18">
    <source>
        <dbReference type="RuleBase" id="RU000405"/>
    </source>
</evidence>
<dbReference type="PROSITE" id="PS00452">
    <property type="entry name" value="GUANYLATE_CYCLASE_1"/>
    <property type="match status" value="1"/>
</dbReference>
<dbReference type="InterPro" id="IPR019734">
    <property type="entry name" value="TPR_rpt"/>
</dbReference>
<dbReference type="EMBL" id="CP028136">
    <property type="protein sequence ID" value="AVR45160.1"/>
    <property type="molecule type" value="Genomic_DNA"/>
</dbReference>
<dbReference type="GO" id="GO:0005886">
    <property type="term" value="C:plasma membrane"/>
    <property type="evidence" value="ECO:0007669"/>
    <property type="project" value="UniProtKB-ARBA"/>
</dbReference>
<evidence type="ECO:0000256" key="9">
    <source>
        <dbReference type="ARBA" id="ARBA00022842"/>
    </source>
</evidence>
<dbReference type="AlphaFoldDB" id="A0A2R3Z4G2"/>
<feature type="domain" description="Guanylate cyclase" evidence="21">
    <location>
        <begin position="424"/>
        <end position="554"/>
    </location>
</feature>
<evidence type="ECO:0000256" key="17">
    <source>
        <dbReference type="PROSITE-ProRule" id="PRU00339"/>
    </source>
</evidence>
<protein>
    <recommendedName>
        <fullName evidence="4">Adenylate cyclase</fullName>
        <ecNumber evidence="3">4.6.1.1</ecNumber>
    </recommendedName>
    <alternativeName>
        <fullName evidence="14">ATP pyrophosphate-lyase</fullName>
    </alternativeName>
    <alternativeName>
        <fullName evidence="15">Adenylyl cyclase</fullName>
    </alternativeName>
</protein>
<evidence type="ECO:0000256" key="4">
    <source>
        <dbReference type="ARBA" id="ARBA00021420"/>
    </source>
</evidence>
<dbReference type="PANTHER" id="PTHR11920:SF335">
    <property type="entry name" value="GUANYLATE CYCLASE"/>
    <property type="match status" value="1"/>
</dbReference>
<dbReference type="InterPro" id="IPR001054">
    <property type="entry name" value="A/G_cyclase"/>
</dbReference>
<evidence type="ECO:0000256" key="8">
    <source>
        <dbReference type="ARBA" id="ARBA00022840"/>
    </source>
</evidence>
<dbReference type="SMART" id="SM00028">
    <property type="entry name" value="TPR"/>
    <property type="match status" value="5"/>
</dbReference>
<dbReference type="GO" id="GO:0046872">
    <property type="term" value="F:metal ion binding"/>
    <property type="evidence" value="ECO:0007669"/>
    <property type="project" value="UniProtKB-KW"/>
</dbReference>
<dbReference type="Proteomes" id="UP000241507">
    <property type="component" value="Chromosome"/>
</dbReference>
<evidence type="ECO:0000256" key="11">
    <source>
        <dbReference type="ARBA" id="ARBA00022998"/>
    </source>
</evidence>
<evidence type="ECO:0000256" key="3">
    <source>
        <dbReference type="ARBA" id="ARBA00012201"/>
    </source>
</evidence>
<evidence type="ECO:0000256" key="2">
    <source>
        <dbReference type="ARBA" id="ARBA00004370"/>
    </source>
</evidence>
<dbReference type="GO" id="GO:0005524">
    <property type="term" value="F:ATP binding"/>
    <property type="evidence" value="ECO:0007669"/>
    <property type="project" value="UniProtKB-KW"/>
</dbReference>
<dbReference type="Gene3D" id="3.30.70.1230">
    <property type="entry name" value="Nucleotide cyclase"/>
    <property type="match status" value="1"/>
</dbReference>
<keyword evidence="11" id="KW-0115">cAMP biosynthesis</keyword>
<comment type="subcellular location">
    <subcellularLocation>
        <location evidence="2">Membrane</location>
    </subcellularLocation>
</comment>
<evidence type="ECO:0000256" key="12">
    <source>
        <dbReference type="ARBA" id="ARBA00023136"/>
    </source>
</evidence>
<dbReference type="InterPro" id="IPR018297">
    <property type="entry name" value="A/G_cyclase_CS"/>
</dbReference>
<dbReference type="InterPro" id="IPR050401">
    <property type="entry name" value="Cyclic_nucleotide_synthase"/>
</dbReference>
<keyword evidence="7" id="KW-0547">Nucleotide-binding</keyword>
<dbReference type="GO" id="GO:0035556">
    <property type="term" value="P:intracellular signal transduction"/>
    <property type="evidence" value="ECO:0007669"/>
    <property type="project" value="InterPro"/>
</dbReference>
<keyword evidence="9" id="KW-0460">Magnesium</keyword>
<feature type="chain" id="PRO_5015359857" description="Adenylate cyclase" evidence="20">
    <location>
        <begin position="23"/>
        <end position="608"/>
    </location>
</feature>
<keyword evidence="20" id="KW-0732">Signal</keyword>
<comment type="similarity">
    <text evidence="18">Belongs to the adenylyl cyclase class-4/guanylyl cyclase family.</text>
</comment>
<keyword evidence="10 19" id="KW-1133">Transmembrane helix</keyword>
<feature type="signal peptide" evidence="20">
    <location>
        <begin position="1"/>
        <end position="22"/>
    </location>
</feature>
<dbReference type="SUPFAM" id="SSF55073">
    <property type="entry name" value="Nucleotide cyclase"/>
    <property type="match status" value="1"/>
</dbReference>
<name>A0A2R3Z4G2_9FLAO</name>
<keyword evidence="5 19" id="KW-0812">Transmembrane</keyword>
<evidence type="ECO:0000256" key="15">
    <source>
        <dbReference type="ARBA" id="ARBA00032637"/>
    </source>
</evidence>
<accession>A0A2R3Z4G2</accession>
<evidence type="ECO:0000256" key="6">
    <source>
        <dbReference type="ARBA" id="ARBA00022723"/>
    </source>
</evidence>
<evidence type="ECO:0000256" key="14">
    <source>
        <dbReference type="ARBA" id="ARBA00032597"/>
    </source>
</evidence>
<feature type="transmembrane region" description="Helical" evidence="19">
    <location>
        <begin position="353"/>
        <end position="373"/>
    </location>
</feature>
<keyword evidence="13 18" id="KW-0456">Lyase</keyword>
<feature type="repeat" description="TPR" evidence="17">
    <location>
        <begin position="163"/>
        <end position="196"/>
    </location>
</feature>
<dbReference type="SUPFAM" id="SSF48452">
    <property type="entry name" value="TPR-like"/>
    <property type="match status" value="2"/>
</dbReference>
<evidence type="ECO:0000256" key="7">
    <source>
        <dbReference type="ARBA" id="ARBA00022741"/>
    </source>
</evidence>
<evidence type="ECO:0000256" key="5">
    <source>
        <dbReference type="ARBA" id="ARBA00022692"/>
    </source>
</evidence>